<organism evidence="1">
    <name type="scientific">viral metagenome</name>
    <dbReference type="NCBI Taxonomy" id="1070528"/>
    <lineage>
        <taxon>unclassified sequences</taxon>
        <taxon>metagenomes</taxon>
        <taxon>organismal metagenomes</taxon>
    </lineage>
</organism>
<reference evidence="1" key="1">
    <citation type="journal article" date="2020" name="Nature">
        <title>Giant virus diversity and host interactions through global metagenomics.</title>
        <authorList>
            <person name="Schulz F."/>
            <person name="Roux S."/>
            <person name="Paez-Espino D."/>
            <person name="Jungbluth S."/>
            <person name="Walsh D.A."/>
            <person name="Denef V.J."/>
            <person name="McMahon K.D."/>
            <person name="Konstantinidis K.T."/>
            <person name="Eloe-Fadrosh E.A."/>
            <person name="Kyrpides N.C."/>
            <person name="Woyke T."/>
        </authorList>
    </citation>
    <scope>NUCLEOTIDE SEQUENCE</scope>
    <source>
        <strain evidence="1">GVMAG-M-3300010158-60</strain>
    </source>
</reference>
<name>A0A6C0BCA0_9ZZZZ</name>
<dbReference type="AlphaFoldDB" id="A0A6C0BCA0"/>
<proteinExistence type="predicted"/>
<sequence length="189" mass="22101">MYIFFEKTSTRDLPDIRILTKEKVLELIKEDNSAYELYFTEDNAILIRVYFDIEKTITSLDEAPDVLKSMMDLLCSKFGMNPDTWAICDGTREGRASFHIISKRFCIDLETLRVLTNKLRKLNLTVDHSILDFNDKKVYTYNMFRLPNQSKSKRYFRQDGPPLKVIQGSVEDCLITCIDELELYLPLTS</sequence>
<accession>A0A6C0BCA0</accession>
<evidence type="ECO:0000313" key="1">
    <source>
        <dbReference type="EMBL" id="QHS89434.1"/>
    </source>
</evidence>
<protein>
    <submittedName>
        <fullName evidence="1">Uncharacterized protein</fullName>
    </submittedName>
</protein>
<dbReference type="EMBL" id="MN739109">
    <property type="protein sequence ID" value="QHS89434.1"/>
    <property type="molecule type" value="Genomic_DNA"/>
</dbReference>